<dbReference type="EMBL" id="CP055156">
    <property type="protein sequence ID" value="QNF34802.1"/>
    <property type="molecule type" value="Genomic_DNA"/>
</dbReference>
<gene>
    <name evidence="1" type="ORF">HUW51_19480</name>
</gene>
<dbReference type="RefSeq" id="WP_185271296.1">
    <property type="nucleotide sequence ID" value="NZ_CP055156.1"/>
</dbReference>
<proteinExistence type="predicted"/>
<dbReference type="Proteomes" id="UP000515237">
    <property type="component" value="Chromosome"/>
</dbReference>
<accession>A0A7G7GCB8</accession>
<protein>
    <recommendedName>
        <fullName evidence="3">STAS/SEC14 domain-containing protein</fullName>
    </recommendedName>
</protein>
<sequence length="130" mass="15130">MELEYHPELKMVEIRWIGILDLEELASLWSKSAGVINKYEIERILLDATHVDVDKSPVIDEDLIKKYFSENYPIPAVKKIARVGAGVTFYDSLMANLYQKILKQNNSNSEFANFQHHYEALDWLTDKNQL</sequence>
<keyword evidence="2" id="KW-1185">Reference proteome</keyword>
<dbReference type="AlphaFoldDB" id="A0A7G7GCB8"/>
<evidence type="ECO:0008006" key="3">
    <source>
        <dbReference type="Google" id="ProtNLM"/>
    </source>
</evidence>
<evidence type="ECO:0000313" key="2">
    <source>
        <dbReference type="Proteomes" id="UP000515237"/>
    </source>
</evidence>
<reference evidence="1 2" key="1">
    <citation type="journal article" date="2018" name="Int. J. Syst. Evol. Microbiol.">
        <title>Adhaeribacter swui sp. nov., isolated from wet mud.</title>
        <authorList>
            <person name="Kim D.U."/>
            <person name="Kim K.W."/>
            <person name="Kang M.S."/>
            <person name="Kim J.Y."/>
            <person name="Jang J.H."/>
            <person name="Kim M.K."/>
        </authorList>
    </citation>
    <scope>NUCLEOTIDE SEQUENCE [LARGE SCALE GENOMIC DNA]</scope>
    <source>
        <strain evidence="1 2">KCTC 52873</strain>
    </source>
</reference>
<dbReference type="KEGG" id="aswu:HUW51_19480"/>
<name>A0A7G7GCB8_9BACT</name>
<evidence type="ECO:0000313" key="1">
    <source>
        <dbReference type="EMBL" id="QNF34802.1"/>
    </source>
</evidence>
<organism evidence="1 2">
    <name type="scientific">Adhaeribacter swui</name>
    <dbReference type="NCBI Taxonomy" id="2086471"/>
    <lineage>
        <taxon>Bacteria</taxon>
        <taxon>Pseudomonadati</taxon>
        <taxon>Bacteroidota</taxon>
        <taxon>Cytophagia</taxon>
        <taxon>Cytophagales</taxon>
        <taxon>Hymenobacteraceae</taxon>
        <taxon>Adhaeribacter</taxon>
    </lineage>
</organism>